<organism evidence="2 3">
    <name type="scientific">Chloebia gouldiae</name>
    <name type="common">Gouldian finch</name>
    <name type="synonym">Erythrura gouldiae</name>
    <dbReference type="NCBI Taxonomy" id="44316"/>
    <lineage>
        <taxon>Eukaryota</taxon>
        <taxon>Metazoa</taxon>
        <taxon>Chordata</taxon>
        <taxon>Craniata</taxon>
        <taxon>Vertebrata</taxon>
        <taxon>Euteleostomi</taxon>
        <taxon>Archelosauria</taxon>
        <taxon>Archosauria</taxon>
        <taxon>Dinosauria</taxon>
        <taxon>Saurischia</taxon>
        <taxon>Theropoda</taxon>
        <taxon>Coelurosauria</taxon>
        <taxon>Aves</taxon>
        <taxon>Neognathae</taxon>
        <taxon>Neoaves</taxon>
        <taxon>Telluraves</taxon>
        <taxon>Australaves</taxon>
        <taxon>Passeriformes</taxon>
        <taxon>Passeroidea</taxon>
        <taxon>Passeridae</taxon>
        <taxon>Chloebia</taxon>
    </lineage>
</organism>
<evidence type="ECO:0000313" key="2">
    <source>
        <dbReference type="EMBL" id="RLV94450.1"/>
    </source>
</evidence>
<dbReference type="AlphaFoldDB" id="A0A3L8S342"/>
<evidence type="ECO:0000256" key="1">
    <source>
        <dbReference type="SAM" id="MobiDB-lite"/>
    </source>
</evidence>
<feature type="compositionally biased region" description="Low complexity" evidence="1">
    <location>
        <begin position="186"/>
        <end position="199"/>
    </location>
</feature>
<evidence type="ECO:0000313" key="3">
    <source>
        <dbReference type="Proteomes" id="UP000276834"/>
    </source>
</evidence>
<comment type="caution">
    <text evidence="2">The sequence shown here is derived from an EMBL/GenBank/DDBJ whole genome shotgun (WGS) entry which is preliminary data.</text>
</comment>
<protein>
    <submittedName>
        <fullName evidence="2">Uncharacterized protein</fullName>
    </submittedName>
</protein>
<name>A0A3L8S342_CHLGU</name>
<reference evidence="2 3" key="1">
    <citation type="journal article" date="2018" name="Proc. R. Soc. B">
        <title>A non-coding region near Follistatin controls head colour polymorphism in the Gouldian finch.</title>
        <authorList>
            <person name="Toomey M.B."/>
            <person name="Marques C.I."/>
            <person name="Andrade P."/>
            <person name="Araujo P.M."/>
            <person name="Sabatino S."/>
            <person name="Gazda M.A."/>
            <person name="Afonso S."/>
            <person name="Lopes R.J."/>
            <person name="Corbo J.C."/>
            <person name="Carneiro M."/>
        </authorList>
    </citation>
    <scope>NUCLEOTIDE SEQUENCE [LARGE SCALE GENOMIC DNA]</scope>
    <source>
        <strain evidence="2">Red01</strain>
        <tissue evidence="2">Muscle</tissue>
    </source>
</reference>
<feature type="region of interest" description="Disordered" evidence="1">
    <location>
        <begin position="87"/>
        <end position="106"/>
    </location>
</feature>
<dbReference type="Proteomes" id="UP000276834">
    <property type="component" value="Unassembled WGS sequence"/>
</dbReference>
<sequence length="218" mass="22127">MCKARNSDAEPAAALKAALLAWKRAEDTVPPRELDAAGSHLPATGIPRRPPGPAASRRGSVPALHPCSDQQPRLTAVRLLGTVPSRACHPGSAQPPSGYRDLPVPQNTRVPPGCVCRGRPRGAPGGAGAGPALPVPPCPVPSRLLRPGPAPLRPVPARHGTARHGSAQVSAPPPGTARIGPDRTDGAGTTGASGDPGPDAMVTHPPYVVSLLGAEHCR</sequence>
<proteinExistence type="predicted"/>
<gene>
    <name evidence="2" type="ORF">DV515_00013131</name>
</gene>
<dbReference type="EMBL" id="QUSF01000084">
    <property type="protein sequence ID" value="RLV94450.1"/>
    <property type="molecule type" value="Genomic_DNA"/>
</dbReference>
<keyword evidence="3" id="KW-1185">Reference proteome</keyword>
<feature type="region of interest" description="Disordered" evidence="1">
    <location>
        <begin position="149"/>
        <end position="204"/>
    </location>
</feature>
<feature type="region of interest" description="Disordered" evidence="1">
    <location>
        <begin position="32"/>
        <end position="70"/>
    </location>
</feature>
<accession>A0A3L8S342</accession>